<keyword evidence="3" id="KW-1185">Reference proteome</keyword>
<dbReference type="AlphaFoldDB" id="A0A1M4MW99"/>
<gene>
    <name evidence="2" type="ORF">KARMA_0965</name>
</gene>
<keyword evidence="1" id="KW-1133">Transmembrane helix</keyword>
<accession>A0A1M4MW99</accession>
<protein>
    <submittedName>
        <fullName evidence="2">Putative membrane protein</fullName>
    </submittedName>
</protein>
<evidence type="ECO:0000256" key="1">
    <source>
        <dbReference type="SAM" id="Phobius"/>
    </source>
</evidence>
<evidence type="ECO:0000313" key="3">
    <source>
        <dbReference type="Proteomes" id="UP000184085"/>
    </source>
</evidence>
<dbReference type="InterPro" id="IPR021529">
    <property type="entry name" value="DUF2798"/>
</dbReference>
<dbReference type="RefSeq" id="WP_072704857.1">
    <property type="nucleotide sequence ID" value="NZ_FMJB01000040.1"/>
</dbReference>
<reference evidence="3" key="1">
    <citation type="submission" date="2016-09" db="EMBL/GenBank/DDBJ databases">
        <authorList>
            <person name="Wibberg D."/>
        </authorList>
    </citation>
    <scope>NUCLEOTIDE SEQUENCE [LARGE SCALE GENOMIC DNA]</scope>
</reference>
<name>A0A1M4MW99_9RHOB</name>
<dbReference type="Pfam" id="PF11391">
    <property type="entry name" value="DUF2798"/>
    <property type="match status" value="1"/>
</dbReference>
<dbReference type="Proteomes" id="UP000184085">
    <property type="component" value="Unassembled WGS sequence"/>
</dbReference>
<proteinExistence type="predicted"/>
<sequence>MIHPKFAPYLFSLLLSGMMSCLVSGIATYRALGFVPNFVAEWMGAWGSSWLVAFPAVLVVAPIARRLVALLVRSPDAA</sequence>
<keyword evidence="1" id="KW-0812">Transmembrane</keyword>
<organism evidence="2 3">
    <name type="scientific">Donghicola eburneus</name>
    <dbReference type="NCBI Taxonomy" id="393278"/>
    <lineage>
        <taxon>Bacteria</taxon>
        <taxon>Pseudomonadati</taxon>
        <taxon>Pseudomonadota</taxon>
        <taxon>Alphaproteobacteria</taxon>
        <taxon>Rhodobacterales</taxon>
        <taxon>Roseobacteraceae</taxon>
        <taxon>Donghicola</taxon>
    </lineage>
</organism>
<dbReference type="EMBL" id="FMJB01000040">
    <property type="protein sequence ID" value="SCM66783.1"/>
    <property type="molecule type" value="Genomic_DNA"/>
</dbReference>
<dbReference type="PROSITE" id="PS51257">
    <property type="entry name" value="PROKAR_LIPOPROTEIN"/>
    <property type="match status" value="1"/>
</dbReference>
<keyword evidence="1" id="KW-0472">Membrane</keyword>
<evidence type="ECO:0000313" key="2">
    <source>
        <dbReference type="EMBL" id="SCM66783.1"/>
    </source>
</evidence>
<feature type="transmembrane region" description="Helical" evidence="1">
    <location>
        <begin position="49"/>
        <end position="72"/>
    </location>
</feature>